<comment type="caution">
    <text evidence="2">The sequence shown here is derived from an EMBL/GenBank/DDBJ whole genome shotgun (WGS) entry which is preliminary data.</text>
</comment>
<feature type="compositionally biased region" description="Acidic residues" evidence="1">
    <location>
        <begin position="209"/>
        <end position="227"/>
    </location>
</feature>
<gene>
    <name evidence="2" type="ORF">DSM5745_09434</name>
</gene>
<proteinExistence type="predicted"/>
<dbReference type="AlphaFoldDB" id="A0A3D8QV95"/>
<dbReference type="RefSeq" id="XP_026599798.1">
    <property type="nucleotide sequence ID" value="XM_026751450.1"/>
</dbReference>
<dbReference type="Proteomes" id="UP000256690">
    <property type="component" value="Unassembled WGS sequence"/>
</dbReference>
<evidence type="ECO:0000256" key="1">
    <source>
        <dbReference type="SAM" id="MobiDB-lite"/>
    </source>
</evidence>
<feature type="compositionally biased region" description="Basic residues" evidence="1">
    <location>
        <begin position="62"/>
        <end position="74"/>
    </location>
</feature>
<accession>A0A3D8QV95</accession>
<evidence type="ECO:0000313" key="3">
    <source>
        <dbReference type="Proteomes" id="UP000256690"/>
    </source>
</evidence>
<evidence type="ECO:0000313" key="2">
    <source>
        <dbReference type="EMBL" id="RDW65695.1"/>
    </source>
</evidence>
<feature type="region of interest" description="Disordered" evidence="1">
    <location>
        <begin position="1"/>
        <end position="91"/>
    </location>
</feature>
<dbReference type="GeneID" id="38119804"/>
<protein>
    <submittedName>
        <fullName evidence="2">Uncharacterized protein</fullName>
    </submittedName>
</protein>
<feature type="region of interest" description="Disordered" evidence="1">
    <location>
        <begin position="201"/>
        <end position="227"/>
    </location>
</feature>
<dbReference type="EMBL" id="PVWQ01000013">
    <property type="protein sequence ID" value="RDW65695.1"/>
    <property type="molecule type" value="Genomic_DNA"/>
</dbReference>
<name>A0A3D8QV95_9EURO</name>
<keyword evidence="3" id="KW-1185">Reference proteome</keyword>
<reference evidence="2 3" key="1">
    <citation type="journal article" date="2018" name="IMA Fungus">
        <title>IMA Genome-F 9: Draft genome sequence of Annulohypoxylon stygium, Aspergillus mulundensis, Berkeleyomyces basicola (syn. Thielaviopsis basicola), Ceratocystis smalleyi, two Cercospora beticola strains, Coleophoma cylindrospora, Fusarium fracticaudum, Phialophora cf. hyalina, and Morchella septimelata.</title>
        <authorList>
            <person name="Wingfield B.D."/>
            <person name="Bills G.F."/>
            <person name="Dong Y."/>
            <person name="Huang W."/>
            <person name="Nel W.J."/>
            <person name="Swalarsk-Parry B.S."/>
            <person name="Vaghefi N."/>
            <person name="Wilken P.M."/>
            <person name="An Z."/>
            <person name="de Beer Z.W."/>
            <person name="De Vos L."/>
            <person name="Chen L."/>
            <person name="Duong T.A."/>
            <person name="Gao Y."/>
            <person name="Hammerbacher A."/>
            <person name="Kikkert J.R."/>
            <person name="Li Y."/>
            <person name="Li H."/>
            <person name="Li K."/>
            <person name="Li Q."/>
            <person name="Liu X."/>
            <person name="Ma X."/>
            <person name="Naidoo K."/>
            <person name="Pethybridge S.J."/>
            <person name="Sun J."/>
            <person name="Steenkamp E.T."/>
            <person name="van der Nest M.A."/>
            <person name="van Wyk S."/>
            <person name="Wingfield M.J."/>
            <person name="Xiong C."/>
            <person name="Yue Q."/>
            <person name="Zhang X."/>
        </authorList>
    </citation>
    <scope>NUCLEOTIDE SEQUENCE [LARGE SCALE GENOMIC DNA]</scope>
    <source>
        <strain evidence="2 3">DSM 5745</strain>
    </source>
</reference>
<sequence>MSINRHPILNPGLLPRKPSSQPSRPGTIIQRPNRRPRTPPRRNLNQPPKNRKLKPQLDTIRHRLKHNLQRKQPRILKDHNHNIQQEDDDIDRKELRENDLVRALRPQPQQLERFPDVDRREEALLQTEDDELDALDDRVPVHKHAARMAGGPHGAVHEHGRGDLHADCVGDDGVEDPAQEARAVQDQVQARPEHDRVARYHAVGGQVREEEEGEADGVDDQAAGGDE</sequence>
<organism evidence="2 3">
    <name type="scientific">Aspergillus mulundensis</name>
    <dbReference type="NCBI Taxonomy" id="1810919"/>
    <lineage>
        <taxon>Eukaryota</taxon>
        <taxon>Fungi</taxon>
        <taxon>Dikarya</taxon>
        <taxon>Ascomycota</taxon>
        <taxon>Pezizomycotina</taxon>
        <taxon>Eurotiomycetes</taxon>
        <taxon>Eurotiomycetidae</taxon>
        <taxon>Eurotiales</taxon>
        <taxon>Aspergillaceae</taxon>
        <taxon>Aspergillus</taxon>
        <taxon>Aspergillus subgen. Nidulantes</taxon>
    </lineage>
</organism>